<evidence type="ECO:0000256" key="5">
    <source>
        <dbReference type="ARBA" id="ARBA00023137"/>
    </source>
</evidence>
<dbReference type="PROSITE" id="PS50001">
    <property type="entry name" value="SH2"/>
    <property type="match status" value="1"/>
</dbReference>
<dbReference type="InterPro" id="IPR000719">
    <property type="entry name" value="Prot_kinase_dom"/>
</dbReference>
<keyword evidence="4" id="KW-0067">ATP-binding</keyword>
<keyword evidence="1" id="KW-0808">Transferase</keyword>
<evidence type="ECO:0000256" key="2">
    <source>
        <dbReference type="ARBA" id="ARBA00022741"/>
    </source>
</evidence>
<keyword evidence="6" id="KW-0727">SH2 domain</keyword>
<evidence type="ECO:0000256" key="6">
    <source>
        <dbReference type="PROSITE-ProRule" id="PRU00191"/>
    </source>
</evidence>
<evidence type="ECO:0000313" key="11">
    <source>
        <dbReference type="WBParaSite" id="SSTP_0000181900.1"/>
    </source>
</evidence>
<dbReference type="PROSITE" id="PS50011">
    <property type="entry name" value="PROTEIN_KINASE_DOM"/>
    <property type="match status" value="1"/>
</dbReference>
<keyword evidence="3" id="KW-0418">Kinase</keyword>
<organism evidence="11">
    <name type="scientific">Strongyloides stercoralis</name>
    <name type="common">Threadworm</name>
    <dbReference type="NCBI Taxonomy" id="6248"/>
    <lineage>
        <taxon>Eukaryota</taxon>
        <taxon>Metazoa</taxon>
        <taxon>Ecdysozoa</taxon>
        <taxon>Nematoda</taxon>
        <taxon>Chromadorea</taxon>
        <taxon>Rhabditida</taxon>
        <taxon>Tylenchina</taxon>
        <taxon>Panagrolaimomorpha</taxon>
        <taxon>Strongyloidoidea</taxon>
        <taxon>Strongyloididae</taxon>
        <taxon>Strongyloides</taxon>
    </lineage>
</organism>
<keyword evidence="10" id="KW-1185">Reference proteome</keyword>
<evidence type="ECO:0000256" key="7">
    <source>
        <dbReference type="SAM" id="MobiDB-lite"/>
    </source>
</evidence>
<proteinExistence type="predicted"/>
<dbReference type="STRING" id="6248.A0A0K0DX52"/>
<dbReference type="WBParaSite" id="SSTP_0000181900.1">
    <property type="protein sequence ID" value="SSTP_0000181900.1"/>
    <property type="gene ID" value="SSTP_0000181900"/>
</dbReference>
<dbReference type="SUPFAM" id="SSF56112">
    <property type="entry name" value="Protein kinase-like (PK-like)"/>
    <property type="match status" value="1"/>
</dbReference>
<evidence type="ECO:0000256" key="4">
    <source>
        <dbReference type="ARBA" id="ARBA00022840"/>
    </source>
</evidence>
<dbReference type="InterPro" id="IPR011009">
    <property type="entry name" value="Kinase-like_dom_sf"/>
</dbReference>
<dbReference type="Gene3D" id="3.30.200.20">
    <property type="entry name" value="Phosphorylase Kinase, domain 1"/>
    <property type="match status" value="1"/>
</dbReference>
<accession>A0A0K0DX52</accession>
<keyword evidence="2" id="KW-0547">Nucleotide-binding</keyword>
<feature type="domain" description="Protein kinase" evidence="9">
    <location>
        <begin position="338"/>
        <end position="607"/>
    </location>
</feature>
<dbReference type="PRINTS" id="PR00109">
    <property type="entry name" value="TYRKINASE"/>
</dbReference>
<feature type="compositionally biased region" description="Basic and acidic residues" evidence="7">
    <location>
        <begin position="1"/>
        <end position="15"/>
    </location>
</feature>
<evidence type="ECO:0000259" key="8">
    <source>
        <dbReference type="PROSITE" id="PS50001"/>
    </source>
</evidence>
<dbReference type="InterPro" id="IPR000980">
    <property type="entry name" value="SH2"/>
</dbReference>
<dbReference type="GO" id="GO:0005524">
    <property type="term" value="F:ATP binding"/>
    <property type="evidence" value="ECO:0007669"/>
    <property type="project" value="UniProtKB-KW"/>
</dbReference>
<evidence type="ECO:0000259" key="9">
    <source>
        <dbReference type="PROSITE" id="PS50011"/>
    </source>
</evidence>
<dbReference type="Proteomes" id="UP000035681">
    <property type="component" value="Unplaced"/>
</dbReference>
<dbReference type="Gene3D" id="1.10.510.10">
    <property type="entry name" value="Transferase(Phosphotransferase) domain 1"/>
    <property type="match status" value="1"/>
</dbReference>
<dbReference type="WBParaSite" id="TCONS_00008909.p1">
    <property type="protein sequence ID" value="TCONS_00008909.p1"/>
    <property type="gene ID" value="XLOC_006778"/>
</dbReference>
<evidence type="ECO:0000313" key="12">
    <source>
        <dbReference type="WBParaSite" id="TCONS_00008909.p1"/>
    </source>
</evidence>
<evidence type="ECO:0000256" key="1">
    <source>
        <dbReference type="ARBA" id="ARBA00022679"/>
    </source>
</evidence>
<protein>
    <submittedName>
        <fullName evidence="12">Non-specific protein-tyrosine kinase</fullName>
    </submittedName>
    <submittedName>
        <fullName evidence="11">Tyrosine kinase-like protein</fullName>
    </submittedName>
</protein>
<reference evidence="11" key="1">
    <citation type="submission" date="2015-08" db="UniProtKB">
        <authorList>
            <consortium name="WormBaseParasite"/>
        </authorList>
    </citation>
    <scope>IDENTIFICATION</scope>
</reference>
<feature type="domain" description="SH2" evidence="8">
    <location>
        <begin position="235"/>
        <end position="326"/>
    </location>
</feature>
<evidence type="ECO:0000256" key="3">
    <source>
        <dbReference type="ARBA" id="ARBA00022777"/>
    </source>
</evidence>
<dbReference type="InterPro" id="IPR050198">
    <property type="entry name" value="Non-receptor_tyrosine_kinases"/>
</dbReference>
<dbReference type="InterPro" id="IPR001245">
    <property type="entry name" value="Ser-Thr/Tyr_kinase_cat_dom"/>
</dbReference>
<sequence>MELQQKEDNIPEKKSPLKIQSLTGANNDKVNSLVNETKLEKSSKKKNIVKDTIVEKENGEETALVNFFNGNEIKSIDEKNFLPLENTQSLILEKKFQSPIVVSPYSSNILVSDNQQIQEEKNIEKKVNVKENIENKTSAKLSNDKIEKNNDITKTINCTEKIQQNINNKHFGIKDNIVNKINNKIENTNKENGFLPFYTFTNSCRIYADMISPKSLIKIDNYNNYGKKDLNKEPYYVGVMNSTIANKIQIEEDEFFLRKVEFKCESIYFISIYYNSRLRHYLILRTTKENLFYIKKYCFHTVQELIRFHLEQRVPIKNDVFLYSWITTFSWHRQHNEIQLIRKIGSNAFSQIFIGNLEGGSFGKILNVAVKIFTSSKEKLNSKQKSQFISDANVIINLKSKYIIKLIGICIRKEPFVAILEYASKGSLLKLLKRMEVTEKQKHNYCLHIACAIKYLHDNFILHRNISTKSVLVGGDDIAKLYDLGFVFHSSNKDKKKKKKFSLRWTAPETIENGEYTFKSESWSYGIFISEVYNDGEKPFSSIKNWKVLVSLILKNKAKDNLNIKKLPDDLNNILSMCLNLISKNRPNFDEIIKLIEVGKIPLQEVVKNWITNFYNKYFVFSNRNQSLYSKDLYRKKIYESLANNSIENNNEISMINSSLKF</sequence>
<dbReference type="InterPro" id="IPR036860">
    <property type="entry name" value="SH2_dom_sf"/>
</dbReference>
<dbReference type="AlphaFoldDB" id="A0A0K0DX52"/>
<dbReference type="SUPFAM" id="SSF55550">
    <property type="entry name" value="SH2 domain"/>
    <property type="match status" value="1"/>
</dbReference>
<dbReference type="PANTHER" id="PTHR24418">
    <property type="entry name" value="TYROSINE-PROTEIN KINASE"/>
    <property type="match status" value="1"/>
</dbReference>
<dbReference type="GO" id="GO:0004713">
    <property type="term" value="F:protein tyrosine kinase activity"/>
    <property type="evidence" value="ECO:0007669"/>
    <property type="project" value="UniProtKB-KW"/>
</dbReference>
<feature type="region of interest" description="Disordered" evidence="7">
    <location>
        <begin position="1"/>
        <end position="22"/>
    </location>
</feature>
<dbReference type="Gene3D" id="3.30.505.10">
    <property type="entry name" value="SH2 domain"/>
    <property type="match status" value="1"/>
</dbReference>
<evidence type="ECO:0000313" key="10">
    <source>
        <dbReference type="Proteomes" id="UP000035681"/>
    </source>
</evidence>
<name>A0A0K0DX52_STRER</name>
<dbReference type="Pfam" id="PF07714">
    <property type="entry name" value="PK_Tyr_Ser-Thr"/>
    <property type="match status" value="1"/>
</dbReference>
<keyword evidence="5" id="KW-0829">Tyrosine-protein kinase</keyword>